<dbReference type="PATRIC" id="fig|883079.3.peg.2741"/>
<evidence type="ECO:0000256" key="1">
    <source>
        <dbReference type="SAM" id="MobiDB-lite"/>
    </source>
</evidence>
<protein>
    <submittedName>
        <fullName evidence="2">Uncharacterized protein</fullName>
    </submittedName>
</protein>
<sequence>MPLRNRGKQASVSSHAALKTADFASRNKAVRTAARRLLSGGFGPK</sequence>
<dbReference type="AlphaFoldDB" id="K8P550"/>
<feature type="region of interest" description="Disordered" evidence="1">
    <location>
        <begin position="1"/>
        <end position="22"/>
    </location>
</feature>
<name>K8P550_9BRAD</name>
<evidence type="ECO:0000313" key="3">
    <source>
        <dbReference type="Proteomes" id="UP000001095"/>
    </source>
</evidence>
<dbReference type="HOGENOM" id="CLU_3195150_0_0_5"/>
<comment type="caution">
    <text evidence="2">The sequence shown here is derived from an EMBL/GenBank/DDBJ whole genome shotgun (WGS) entry which is preliminary data.</text>
</comment>
<organism evidence="2 3">
    <name type="scientific">Afipia clevelandensis ATCC 49720</name>
    <dbReference type="NCBI Taxonomy" id="883079"/>
    <lineage>
        <taxon>Bacteria</taxon>
        <taxon>Pseudomonadati</taxon>
        <taxon>Pseudomonadota</taxon>
        <taxon>Alphaproteobacteria</taxon>
        <taxon>Hyphomicrobiales</taxon>
        <taxon>Nitrobacteraceae</taxon>
        <taxon>Afipia</taxon>
    </lineage>
</organism>
<keyword evidence="3" id="KW-1185">Reference proteome</keyword>
<gene>
    <name evidence="2" type="ORF">HMPREF9696_02693</name>
</gene>
<dbReference type="Proteomes" id="UP000001095">
    <property type="component" value="Unassembled WGS sequence"/>
</dbReference>
<proteinExistence type="predicted"/>
<dbReference type="EMBL" id="AGWY01000012">
    <property type="protein sequence ID" value="EKS33573.1"/>
    <property type="molecule type" value="Genomic_DNA"/>
</dbReference>
<evidence type="ECO:0000313" key="2">
    <source>
        <dbReference type="EMBL" id="EKS33573.1"/>
    </source>
</evidence>
<reference evidence="2 3" key="1">
    <citation type="submission" date="2012-04" db="EMBL/GenBank/DDBJ databases">
        <title>The Genome Sequence of Afipia clevelandensis ATCC 49720.</title>
        <authorList>
            <consortium name="The Broad Institute Genome Sequencing Platform"/>
            <person name="Earl A."/>
            <person name="Ward D."/>
            <person name="Feldgarden M."/>
            <person name="Gevers D."/>
            <person name="Huys G."/>
            <person name="Walker B."/>
            <person name="Young S.K."/>
            <person name="Zeng Q."/>
            <person name="Gargeya S."/>
            <person name="Fitzgerald M."/>
            <person name="Haas B."/>
            <person name="Abouelleil A."/>
            <person name="Alvarado L."/>
            <person name="Arachchi H.M."/>
            <person name="Berlin A."/>
            <person name="Chapman S.B."/>
            <person name="Goldberg J."/>
            <person name="Griggs A."/>
            <person name="Gujja S."/>
            <person name="Hansen M."/>
            <person name="Howarth C."/>
            <person name="Imamovic A."/>
            <person name="Larimer J."/>
            <person name="McCowen C."/>
            <person name="Montmayeur A."/>
            <person name="Murphy C."/>
            <person name="Neiman D."/>
            <person name="Pearson M."/>
            <person name="Priest M."/>
            <person name="Roberts A."/>
            <person name="Saif S."/>
            <person name="Shea T."/>
            <person name="Sisk P."/>
            <person name="Sykes S."/>
            <person name="Wortman J."/>
            <person name="Nusbaum C."/>
            <person name="Birren B."/>
        </authorList>
    </citation>
    <scope>NUCLEOTIDE SEQUENCE [LARGE SCALE GENOMIC DNA]</scope>
    <source>
        <strain evidence="2 3">ATCC 49720</strain>
    </source>
</reference>
<accession>K8P550</accession>